<organism evidence="2 3">
    <name type="scientific">Serratia marcescens</name>
    <dbReference type="NCBI Taxonomy" id="615"/>
    <lineage>
        <taxon>Bacteria</taxon>
        <taxon>Pseudomonadati</taxon>
        <taxon>Pseudomonadota</taxon>
        <taxon>Gammaproteobacteria</taxon>
        <taxon>Enterobacterales</taxon>
        <taxon>Yersiniaceae</taxon>
        <taxon>Serratia</taxon>
    </lineage>
</organism>
<evidence type="ECO:0000313" key="2">
    <source>
        <dbReference type="EMBL" id="SUI39980.1"/>
    </source>
</evidence>
<dbReference type="Gene3D" id="3.40.50.300">
    <property type="entry name" value="P-loop containing nucleotide triphosphate hydrolases"/>
    <property type="match status" value="1"/>
</dbReference>
<dbReference type="Pfam" id="PF13289">
    <property type="entry name" value="SIR2_2"/>
    <property type="match status" value="1"/>
</dbReference>
<sequence>MPIDIKQLVHDITPEKTVLFFGAGSSIPSRAPSVDGIIKKLAGRFKEDSNGYSLREFTSILETKYTRLEMITELRKLFEDLKPTGGILNTPLYDWKSIYTTNYDELIEQTYNSSQKRIRVISSNFDFSNTGSADSLKYFKLHGTIDKDIVDGTQSRIIISDGDYDQTVEYREKLWDRFKNDIGDSHLIIIGHSLADAHIKELIEKTASINAISGVGKVSLFLYNRDDNRAMLYERRGFKVCFGGIDDFFAELAAAKPQVGPQRNDQDYFYNTIQLRATTQDVNHLMSGDGDAIAMFNGWPALYSDIKSGLTFERDIISLSDELINSSDITSLIILGASGVGKTTAARQMLVRCIDKGIICWEHKNDFNLEALAWLDVSKELLKNDKLGVLFIDEAHSQLNAINELIDRLRSDNIFSLKIICASSKNLWNPRIKTPNIYKHGKDVSLSQLSSEEIDRLLFLIENNPTMRGLTEENFSGFSRPERKRRLAVRCESDMFVCLKNIFASEKFDDIILREYANLSPELQEIYKIVAAMESAGVRVHRQLIIRLLSIPSDAIQAILINLSEIINEYTVSEREGIYGWRGRHSVIVDIIAKYKYSDAEQIISLFDKVIDCISPTYDIEIRTIRELCNIENGLQRISDKTVQNRLLRKMISIAPGERLPRHRLIRNMIDLGEFDKAETEIRIFDKDFKSDSAIMRYKVSLLTARAANTPGIMNEDRISILREAEKVAIIALQRYPDHKYILSSYCSLGLELYRKSKDIAVFDDAITRLKQAEERTSDPEISKLILKFERIITGQLGSDE</sequence>
<accession>A0A379Y4D4</accession>
<reference evidence="2 3" key="1">
    <citation type="submission" date="2018-06" db="EMBL/GenBank/DDBJ databases">
        <authorList>
            <consortium name="Pathogen Informatics"/>
            <person name="Doyle S."/>
        </authorList>
    </citation>
    <scope>NUCLEOTIDE SEQUENCE [LARGE SCALE GENOMIC DNA]</scope>
    <source>
        <strain evidence="2 3">NCTC10211</strain>
    </source>
</reference>
<dbReference type="InterPro" id="IPR027417">
    <property type="entry name" value="P-loop_NTPase"/>
</dbReference>
<dbReference type="InterPro" id="IPR057574">
    <property type="entry name" value="nSTAND_NTPase5_dom"/>
</dbReference>
<proteinExistence type="predicted"/>
<dbReference type="Pfam" id="PF25199">
    <property type="entry name" value="nSTAND_NTPase5"/>
    <property type="match status" value="1"/>
</dbReference>
<dbReference type="RefSeq" id="WP_072009637.1">
    <property type="nucleotide sequence ID" value="NZ_AP021873.1"/>
</dbReference>
<evidence type="ECO:0000313" key="3">
    <source>
        <dbReference type="Proteomes" id="UP000254765"/>
    </source>
</evidence>
<dbReference type="AlphaFoldDB" id="A0A379Y4D4"/>
<gene>
    <name evidence="2" type="ORF">NCTC10211_00527</name>
</gene>
<protein>
    <recommendedName>
        <fullName evidence="1">Novel STAND NTPase 5 domain-containing protein</fullName>
    </recommendedName>
</protein>
<dbReference type="SUPFAM" id="SSF52540">
    <property type="entry name" value="P-loop containing nucleoside triphosphate hydrolases"/>
    <property type="match status" value="1"/>
</dbReference>
<evidence type="ECO:0000259" key="1">
    <source>
        <dbReference type="Pfam" id="PF25199"/>
    </source>
</evidence>
<name>A0A379Y4D4_SERMA</name>
<dbReference type="Proteomes" id="UP000254765">
    <property type="component" value="Unassembled WGS sequence"/>
</dbReference>
<dbReference type="SUPFAM" id="SSF52467">
    <property type="entry name" value="DHS-like NAD/FAD-binding domain"/>
    <property type="match status" value="1"/>
</dbReference>
<dbReference type="InterPro" id="IPR029035">
    <property type="entry name" value="DHS-like_NAD/FAD-binding_dom"/>
</dbReference>
<dbReference type="EMBL" id="UGYK01000002">
    <property type="protein sequence ID" value="SUI39980.1"/>
    <property type="molecule type" value="Genomic_DNA"/>
</dbReference>
<feature type="domain" description="Novel STAND NTPase 5" evidence="1">
    <location>
        <begin position="297"/>
        <end position="431"/>
    </location>
</feature>